<dbReference type="NCBIfam" id="TIGR03954">
    <property type="entry name" value="integ_memb_HG"/>
    <property type="match status" value="1"/>
</dbReference>
<gene>
    <name evidence="8" type="ORF">Asi03nite_67600</name>
</gene>
<name>A0A919NDG7_9ACTN</name>
<dbReference type="InterPro" id="IPR023845">
    <property type="entry name" value="DUF3817_TM"/>
</dbReference>
<proteinExistence type="predicted"/>
<dbReference type="Proteomes" id="UP000629619">
    <property type="component" value="Unassembled WGS sequence"/>
</dbReference>
<comment type="subcellular location">
    <subcellularLocation>
        <location evidence="1">Cell membrane</location>
        <topology evidence="1">Multi-pass membrane protein</topology>
    </subcellularLocation>
</comment>
<accession>A0A919NDG7</accession>
<evidence type="ECO:0000256" key="4">
    <source>
        <dbReference type="ARBA" id="ARBA00022989"/>
    </source>
</evidence>
<evidence type="ECO:0000313" key="8">
    <source>
        <dbReference type="EMBL" id="GIF09222.1"/>
    </source>
</evidence>
<dbReference type="RefSeq" id="WP_203684544.1">
    <property type="nucleotide sequence ID" value="NZ_BOMW01000078.1"/>
</dbReference>
<evidence type="ECO:0000256" key="6">
    <source>
        <dbReference type="SAM" id="Phobius"/>
    </source>
</evidence>
<dbReference type="EMBL" id="BOMW01000078">
    <property type="protein sequence ID" value="GIF09222.1"/>
    <property type="molecule type" value="Genomic_DNA"/>
</dbReference>
<evidence type="ECO:0000256" key="2">
    <source>
        <dbReference type="ARBA" id="ARBA00022475"/>
    </source>
</evidence>
<evidence type="ECO:0000256" key="1">
    <source>
        <dbReference type="ARBA" id="ARBA00004651"/>
    </source>
</evidence>
<feature type="transmembrane region" description="Helical" evidence="6">
    <location>
        <begin position="6"/>
        <end position="27"/>
    </location>
</feature>
<keyword evidence="4 6" id="KW-1133">Transmembrane helix</keyword>
<evidence type="ECO:0000313" key="9">
    <source>
        <dbReference type="Proteomes" id="UP000629619"/>
    </source>
</evidence>
<keyword evidence="9" id="KW-1185">Reference proteome</keyword>
<feature type="transmembrane region" description="Helical" evidence="6">
    <location>
        <begin position="39"/>
        <end position="60"/>
    </location>
</feature>
<dbReference type="PANTHER" id="PTHR40077:SF1">
    <property type="entry name" value="MEMBRANE PROTEIN"/>
    <property type="match status" value="1"/>
</dbReference>
<evidence type="ECO:0000259" key="7">
    <source>
        <dbReference type="Pfam" id="PF12823"/>
    </source>
</evidence>
<keyword evidence="2" id="KW-1003">Cell membrane</keyword>
<protein>
    <submittedName>
        <fullName evidence="8">Membrane protein</fullName>
    </submittedName>
</protein>
<dbReference type="AlphaFoldDB" id="A0A919NDG7"/>
<dbReference type="GO" id="GO:0005886">
    <property type="term" value="C:plasma membrane"/>
    <property type="evidence" value="ECO:0007669"/>
    <property type="project" value="UniProtKB-SubCell"/>
</dbReference>
<keyword evidence="3 6" id="KW-0812">Transmembrane</keyword>
<evidence type="ECO:0000256" key="5">
    <source>
        <dbReference type="ARBA" id="ARBA00023136"/>
    </source>
</evidence>
<organism evidence="8 9">
    <name type="scientific">Actinoplanes siamensis</name>
    <dbReference type="NCBI Taxonomy" id="1223317"/>
    <lineage>
        <taxon>Bacteria</taxon>
        <taxon>Bacillati</taxon>
        <taxon>Actinomycetota</taxon>
        <taxon>Actinomycetes</taxon>
        <taxon>Micromonosporales</taxon>
        <taxon>Micromonosporaceae</taxon>
        <taxon>Actinoplanes</taxon>
    </lineage>
</organism>
<keyword evidence="5 6" id="KW-0472">Membrane</keyword>
<dbReference type="Pfam" id="PF12823">
    <property type="entry name" value="DUF3817"/>
    <property type="match status" value="1"/>
</dbReference>
<feature type="domain" description="DUF3817" evidence="7">
    <location>
        <begin position="5"/>
        <end position="92"/>
    </location>
</feature>
<evidence type="ECO:0000256" key="3">
    <source>
        <dbReference type="ARBA" id="ARBA00022692"/>
    </source>
</evidence>
<dbReference type="PANTHER" id="PTHR40077">
    <property type="entry name" value="MEMBRANE PROTEIN-RELATED"/>
    <property type="match status" value="1"/>
</dbReference>
<sequence>MEAFRVFRVTAVAEAFSWTGLLVGMYLKHVSHTTEAGVWLFGRIHGALFVAYLVATLWVARAERWSLWRTAFALLASIPPLTTLIFERWVSKRRSTPDPEPAAA</sequence>
<comment type="caution">
    <text evidence="8">The sequence shown here is derived from an EMBL/GenBank/DDBJ whole genome shotgun (WGS) entry which is preliminary data.</text>
</comment>
<reference evidence="8" key="1">
    <citation type="submission" date="2021-01" db="EMBL/GenBank/DDBJ databases">
        <title>Whole genome shotgun sequence of Actinoplanes siamensis NBRC 109076.</title>
        <authorList>
            <person name="Komaki H."/>
            <person name="Tamura T."/>
        </authorList>
    </citation>
    <scope>NUCLEOTIDE SEQUENCE</scope>
    <source>
        <strain evidence="8">NBRC 109076</strain>
    </source>
</reference>